<evidence type="ECO:0000313" key="2">
    <source>
        <dbReference type="Proteomes" id="UP001303899"/>
    </source>
</evidence>
<protein>
    <submittedName>
        <fullName evidence="1">Uncharacterized protein</fullName>
    </submittedName>
</protein>
<dbReference type="EMBL" id="JAYGIL010000008">
    <property type="protein sequence ID" value="MEA5402854.1"/>
    <property type="molecule type" value="Genomic_DNA"/>
</dbReference>
<organism evidence="1 2">
    <name type="scientific">Arcicella gelida</name>
    <dbReference type="NCBI Taxonomy" id="2984195"/>
    <lineage>
        <taxon>Bacteria</taxon>
        <taxon>Pseudomonadati</taxon>
        <taxon>Bacteroidota</taxon>
        <taxon>Cytophagia</taxon>
        <taxon>Cytophagales</taxon>
        <taxon>Flectobacillaceae</taxon>
        <taxon>Arcicella</taxon>
    </lineage>
</organism>
<name>A0ABU5S303_9BACT</name>
<accession>A0ABU5S303</accession>
<keyword evidence="2" id="KW-1185">Reference proteome</keyword>
<proteinExistence type="predicted"/>
<evidence type="ECO:0000313" key="1">
    <source>
        <dbReference type="EMBL" id="MEA5402854.1"/>
    </source>
</evidence>
<dbReference type="RefSeq" id="WP_323327811.1">
    <property type="nucleotide sequence ID" value="NZ_JAYGIL010000008.1"/>
</dbReference>
<dbReference type="Proteomes" id="UP001303899">
    <property type="component" value="Unassembled WGS sequence"/>
</dbReference>
<comment type="caution">
    <text evidence="1">The sequence shown here is derived from an EMBL/GenBank/DDBJ whole genome shotgun (WGS) entry which is preliminary data.</text>
</comment>
<reference evidence="1 2" key="1">
    <citation type="submission" date="2023-12" db="EMBL/GenBank/DDBJ databases">
        <title>Novel species of the genus Arcicella isolated from rivers.</title>
        <authorList>
            <person name="Lu H."/>
        </authorList>
    </citation>
    <scope>NUCLEOTIDE SEQUENCE [LARGE SCALE GENOMIC DNA]</scope>
    <source>
        <strain evidence="1 2">DC2W</strain>
    </source>
</reference>
<gene>
    <name evidence="1" type="ORF">VB776_08005</name>
</gene>
<sequence length="61" mass="6924">MKKYSIRNGNKVKRNSTTTHCRINLEKQIKTLSITQKSKIVDSLYLSTDGAEKLNLNQITG</sequence>